<dbReference type="Pfam" id="PF09851">
    <property type="entry name" value="SHOCT"/>
    <property type="match status" value="1"/>
</dbReference>
<organism evidence="3 4">
    <name type="scientific">Limosilactobacillus agrestis</name>
    <dbReference type="NCBI Taxonomy" id="2759748"/>
    <lineage>
        <taxon>Bacteria</taxon>
        <taxon>Bacillati</taxon>
        <taxon>Bacillota</taxon>
        <taxon>Bacilli</taxon>
        <taxon>Lactobacillales</taxon>
        <taxon>Lactobacillaceae</taxon>
        <taxon>Limosilactobacillus</taxon>
    </lineage>
</organism>
<gene>
    <name evidence="3" type="ORF">LTY36_05205</name>
</gene>
<dbReference type="InterPro" id="IPR018649">
    <property type="entry name" value="SHOCT"/>
</dbReference>
<protein>
    <submittedName>
        <fullName evidence="3">PH domain-containing protein</fullName>
    </submittedName>
</protein>
<evidence type="ECO:0000313" key="4">
    <source>
        <dbReference type="Proteomes" id="UP001199710"/>
    </source>
</evidence>
<keyword evidence="4" id="KW-1185">Reference proteome</keyword>
<dbReference type="RefSeq" id="WP_231823281.1">
    <property type="nucleotide sequence ID" value="NZ_JAJPDE010000062.1"/>
</dbReference>
<feature type="domain" description="SHOCT" evidence="1">
    <location>
        <begin position="263"/>
        <end position="290"/>
    </location>
</feature>
<dbReference type="EMBL" id="JAJPDE010000062">
    <property type="protein sequence ID" value="MCD7130589.1"/>
    <property type="molecule type" value="Genomic_DNA"/>
</dbReference>
<dbReference type="Proteomes" id="UP001199710">
    <property type="component" value="Unassembled WGS sequence"/>
</dbReference>
<feature type="domain" description="YokE-like PH" evidence="2">
    <location>
        <begin position="156"/>
        <end position="243"/>
    </location>
</feature>
<evidence type="ECO:0000313" key="3">
    <source>
        <dbReference type="EMBL" id="MCD7130589.1"/>
    </source>
</evidence>
<dbReference type="InterPro" id="IPR039519">
    <property type="entry name" value="YokE-like_PH"/>
</dbReference>
<evidence type="ECO:0000259" key="2">
    <source>
        <dbReference type="Pfam" id="PF14470"/>
    </source>
</evidence>
<sequence length="292" mass="32023">MSKKRCFICNDALGMLKASCITKDGYLICSKDANRLDPKRPANTYRVPIKLSNFISSHTASEIESLLGISSTVPYKENPSLYKSKLSKVTEKLSSIADSAGKKADTLQAAFDEINKDEQEKLDVIKQQLKDADVENLFGTKKEIKALPDIIDVTGGEKILYAANAFIETNSILAVCTNKRVIFLDHGLIYGSKSTDIPLDMINGVSYSKGLMLGSIAVTNGAITTQIENMQPYPAKKMAETIKQAAADFKQTSAQSNSSNDLSQLRELKQLLDDGIINKEEFDAKKKQILGI</sequence>
<comment type="caution">
    <text evidence="3">The sequence shown here is derived from an EMBL/GenBank/DDBJ whole genome shotgun (WGS) entry which is preliminary data.</text>
</comment>
<evidence type="ECO:0000259" key="1">
    <source>
        <dbReference type="Pfam" id="PF09851"/>
    </source>
</evidence>
<dbReference type="Pfam" id="PF14470">
    <property type="entry name" value="bPH_3"/>
    <property type="match status" value="1"/>
</dbReference>
<name>A0ABS8RD35_9LACO</name>
<reference evidence="3 4" key="1">
    <citation type="submission" date="2021-12" db="EMBL/GenBank/DDBJ databases">
        <title>A phylogenomic analysis of Limosilactobacillus reuteri reveals ancient and stable evolutionary relationships with rodents and birds and zoonotic transmission to humans.</title>
        <authorList>
            <person name="Li F."/>
            <person name="Li X."/>
            <person name="Cheng C."/>
            <person name="Tollenaar S."/>
            <person name="Zhang J.S."/>
            <person name="Simpson D."/>
            <person name="Tasseva G."/>
            <person name="Perez-Munoz M.E."/>
            <person name="Frese S."/>
            <person name="Gaenzle M.G."/>
            <person name="Walter J."/>
            <person name="Zheng J."/>
        </authorList>
    </citation>
    <scope>NUCLEOTIDE SEQUENCE [LARGE SCALE GENOMIC DNA]</scope>
    <source>
        <strain evidence="3 4">BG-MG3-B</strain>
    </source>
</reference>
<accession>A0ABS8RD35</accession>
<proteinExistence type="predicted"/>